<feature type="domain" description="Protein kinase" evidence="8">
    <location>
        <begin position="35"/>
        <end position="288"/>
    </location>
</feature>
<evidence type="ECO:0000256" key="3">
    <source>
        <dbReference type="ARBA" id="ARBA00022777"/>
    </source>
</evidence>
<dbReference type="InterPro" id="IPR011009">
    <property type="entry name" value="Kinase-like_dom_sf"/>
</dbReference>
<accession>A0AAE3ZTC9</accession>
<dbReference type="PANTHER" id="PTHR43289">
    <property type="entry name" value="MITOGEN-ACTIVATED PROTEIN KINASE KINASE KINASE 20-RELATED"/>
    <property type="match status" value="1"/>
</dbReference>
<dbReference type="InterPro" id="IPR008271">
    <property type="entry name" value="Ser/Thr_kinase_AS"/>
</dbReference>
<dbReference type="RefSeq" id="WP_310420265.1">
    <property type="nucleotide sequence ID" value="NZ_JAVDYC010000001.1"/>
</dbReference>
<evidence type="ECO:0000256" key="4">
    <source>
        <dbReference type="ARBA" id="ARBA00022840"/>
    </source>
</evidence>
<keyword evidence="1" id="KW-0808">Transferase</keyword>
<dbReference type="CDD" id="cd14014">
    <property type="entry name" value="STKc_PknB_like"/>
    <property type="match status" value="1"/>
</dbReference>
<keyword evidence="4 5" id="KW-0067">ATP-binding</keyword>
<feature type="binding site" evidence="5">
    <location>
        <position position="63"/>
    </location>
    <ligand>
        <name>ATP</name>
        <dbReference type="ChEBI" id="CHEBI:30616"/>
    </ligand>
</feature>
<feature type="transmembrane region" description="Helical" evidence="7">
    <location>
        <begin position="339"/>
        <end position="360"/>
    </location>
</feature>
<evidence type="ECO:0000313" key="10">
    <source>
        <dbReference type="Proteomes" id="UP001183629"/>
    </source>
</evidence>
<name>A0AAE3ZTC9_9ACTN</name>
<evidence type="ECO:0000256" key="5">
    <source>
        <dbReference type="PROSITE-ProRule" id="PRU10141"/>
    </source>
</evidence>
<protein>
    <submittedName>
        <fullName evidence="9">Ser/Thr protein kinase</fullName>
    </submittedName>
</protein>
<dbReference type="InterPro" id="IPR000719">
    <property type="entry name" value="Prot_kinase_dom"/>
</dbReference>
<keyword evidence="3 9" id="KW-0418">Kinase</keyword>
<comment type="caution">
    <text evidence="9">The sequence shown here is derived from an EMBL/GenBank/DDBJ whole genome shotgun (WGS) entry which is preliminary data.</text>
</comment>
<keyword evidence="7" id="KW-1133">Transmembrane helix</keyword>
<dbReference type="Gene3D" id="3.30.200.20">
    <property type="entry name" value="Phosphorylase Kinase, domain 1"/>
    <property type="match status" value="1"/>
</dbReference>
<dbReference type="SMART" id="SM00220">
    <property type="entry name" value="S_TKc"/>
    <property type="match status" value="1"/>
</dbReference>
<gene>
    <name evidence="9" type="ORF">J2S44_005742</name>
</gene>
<feature type="compositionally biased region" description="Low complexity" evidence="6">
    <location>
        <begin position="393"/>
        <end position="420"/>
    </location>
</feature>
<dbReference type="PROSITE" id="PS00107">
    <property type="entry name" value="PROTEIN_KINASE_ATP"/>
    <property type="match status" value="1"/>
</dbReference>
<evidence type="ECO:0000313" key="9">
    <source>
        <dbReference type="EMBL" id="MDR7325492.1"/>
    </source>
</evidence>
<dbReference type="Gene3D" id="1.10.510.10">
    <property type="entry name" value="Transferase(Phosphotransferase) domain 1"/>
    <property type="match status" value="1"/>
</dbReference>
<dbReference type="PROSITE" id="PS50011">
    <property type="entry name" value="PROTEIN_KINASE_DOM"/>
    <property type="match status" value="1"/>
</dbReference>
<feature type="region of interest" description="Disordered" evidence="6">
    <location>
        <begin position="1"/>
        <end position="27"/>
    </location>
</feature>
<sequence length="600" mass="61315">MKSPRVAPDEGAADVSRGAKISPLHSLDPTELGKYQIKGRLGEGGMGTVYLAEDEEGRQVAVKVIRTDLAAEPDFRRRFRSEVNRAKQVPPFCTAEVLDADPDHEHPYLVVEFVDGPSLADVVKEQGPLTPANLHGLAIGMATALVAIHGAGVVHRDLKPRNVLLPPGSPKVIDFGIARATDATSGVTKTHEMLGTVAYMPPERLDTAGKAPTTPKADIFAWGAVVAYAGTGRTPFQDASMPLTAMRIISGEPDLEGLTPELRKVVSAALAKKPEDRPTARKLLDMLLDASGEATDELPPAEVVAVVTPPAETPAAPVAAAVPVGAATPATPARKRARLVAVVAGVLTVVAIVAAIAIPLSTRGGDDPAGGGLNPAGAGPSGPAVAGDGGVLPGSESPGGESSTGNALPEPLAPGAAGHAVADPLTSGANWAASTEFGGICAFTGGSMEITKQSDGWFRCTGPATVFGGDVEIAATATLVTPGSCASFWLGVNDPDGYVLHVCENDLRLDRQPTGTGLKTELAAKALTSPIALGGPVALTIRAEADRVRVWRGTEQVAILPLAGRLPAGKVTLGVSGAAQDGPPPPYTVRVKDISVRSTG</sequence>
<dbReference type="Pfam" id="PF00069">
    <property type="entry name" value="Pkinase"/>
    <property type="match status" value="1"/>
</dbReference>
<dbReference type="Proteomes" id="UP001183629">
    <property type="component" value="Unassembled WGS sequence"/>
</dbReference>
<dbReference type="GO" id="GO:0005524">
    <property type="term" value="F:ATP binding"/>
    <property type="evidence" value="ECO:0007669"/>
    <property type="project" value="UniProtKB-UniRule"/>
</dbReference>
<feature type="region of interest" description="Disordered" evidence="6">
    <location>
        <begin position="364"/>
        <end position="420"/>
    </location>
</feature>
<feature type="compositionally biased region" description="Low complexity" evidence="6">
    <location>
        <begin position="375"/>
        <end position="386"/>
    </location>
</feature>
<evidence type="ECO:0000256" key="2">
    <source>
        <dbReference type="ARBA" id="ARBA00022741"/>
    </source>
</evidence>
<dbReference type="SUPFAM" id="SSF56112">
    <property type="entry name" value="Protein kinase-like (PK-like)"/>
    <property type="match status" value="1"/>
</dbReference>
<feature type="region of interest" description="Disordered" evidence="6">
    <location>
        <begin position="576"/>
        <end position="600"/>
    </location>
</feature>
<dbReference type="PROSITE" id="PS00108">
    <property type="entry name" value="PROTEIN_KINASE_ST"/>
    <property type="match status" value="1"/>
</dbReference>
<dbReference type="GO" id="GO:0004674">
    <property type="term" value="F:protein serine/threonine kinase activity"/>
    <property type="evidence" value="ECO:0007669"/>
    <property type="project" value="TreeGrafter"/>
</dbReference>
<dbReference type="EMBL" id="JAVDYC010000001">
    <property type="protein sequence ID" value="MDR7325492.1"/>
    <property type="molecule type" value="Genomic_DNA"/>
</dbReference>
<feature type="compositionally biased region" description="Basic and acidic residues" evidence="6">
    <location>
        <begin position="590"/>
        <end position="600"/>
    </location>
</feature>
<proteinExistence type="predicted"/>
<evidence type="ECO:0000256" key="1">
    <source>
        <dbReference type="ARBA" id="ARBA00022679"/>
    </source>
</evidence>
<keyword evidence="2 5" id="KW-0547">Nucleotide-binding</keyword>
<evidence type="ECO:0000256" key="7">
    <source>
        <dbReference type="SAM" id="Phobius"/>
    </source>
</evidence>
<reference evidence="9 10" key="1">
    <citation type="submission" date="2023-07" db="EMBL/GenBank/DDBJ databases">
        <title>Sequencing the genomes of 1000 actinobacteria strains.</title>
        <authorList>
            <person name="Klenk H.-P."/>
        </authorList>
    </citation>
    <scope>NUCLEOTIDE SEQUENCE [LARGE SCALE GENOMIC DNA]</scope>
    <source>
        <strain evidence="9 10">DSM 44711</strain>
    </source>
</reference>
<dbReference type="InterPro" id="IPR017441">
    <property type="entry name" value="Protein_kinase_ATP_BS"/>
</dbReference>
<organism evidence="9 10">
    <name type="scientific">Catenuloplanes niger</name>
    <dbReference type="NCBI Taxonomy" id="587534"/>
    <lineage>
        <taxon>Bacteria</taxon>
        <taxon>Bacillati</taxon>
        <taxon>Actinomycetota</taxon>
        <taxon>Actinomycetes</taxon>
        <taxon>Micromonosporales</taxon>
        <taxon>Micromonosporaceae</taxon>
        <taxon>Catenuloplanes</taxon>
    </lineage>
</organism>
<keyword evidence="10" id="KW-1185">Reference proteome</keyword>
<dbReference type="PANTHER" id="PTHR43289:SF34">
    <property type="entry name" value="SERINE_THREONINE-PROTEIN KINASE YBDM-RELATED"/>
    <property type="match status" value="1"/>
</dbReference>
<dbReference type="AlphaFoldDB" id="A0AAE3ZTC9"/>
<evidence type="ECO:0000259" key="8">
    <source>
        <dbReference type="PROSITE" id="PS50011"/>
    </source>
</evidence>
<evidence type="ECO:0000256" key="6">
    <source>
        <dbReference type="SAM" id="MobiDB-lite"/>
    </source>
</evidence>
<keyword evidence="7" id="KW-0472">Membrane</keyword>
<keyword evidence="7" id="KW-0812">Transmembrane</keyword>